<keyword evidence="2" id="KW-1133">Transmembrane helix</keyword>
<evidence type="ECO:0008006" key="7">
    <source>
        <dbReference type="Google" id="ProtNLM"/>
    </source>
</evidence>
<dbReference type="EMBL" id="LWMS01000001">
    <property type="protein sequence ID" value="PWL09047.1"/>
    <property type="molecule type" value="Genomic_DNA"/>
</dbReference>
<keyword evidence="5" id="KW-1185">Reference proteome</keyword>
<evidence type="ECO:0000256" key="2">
    <source>
        <dbReference type="SAM" id="Phobius"/>
    </source>
</evidence>
<dbReference type="Proteomes" id="UP000246004">
    <property type="component" value="Unassembled WGS sequence"/>
</dbReference>
<feature type="transmembrane region" description="Helical" evidence="2">
    <location>
        <begin position="51"/>
        <end position="73"/>
    </location>
</feature>
<dbReference type="Pfam" id="PF04415">
    <property type="entry name" value="DUF515"/>
    <property type="match status" value="1"/>
</dbReference>
<feature type="region of interest" description="Disordered" evidence="1">
    <location>
        <begin position="229"/>
        <end position="254"/>
    </location>
</feature>
<dbReference type="RefSeq" id="WP_095608786.1">
    <property type="nucleotide sequence ID" value="NZ_CAUHCB010000009.1"/>
</dbReference>
<keyword evidence="2" id="KW-0812">Transmembrane</keyword>
<dbReference type="OrthoDB" id="77766at2157"/>
<dbReference type="InterPro" id="IPR007509">
    <property type="entry name" value="DUF515"/>
</dbReference>
<gene>
    <name evidence="3" type="ORF">ASJ82_05405</name>
    <name evidence="4" type="ORF">MSCUN_00150</name>
</gene>
<reference evidence="3 5" key="2">
    <citation type="journal article" date="2017" name="BMC Genomics">
        <title>Genomic analysis of methanogenic archaea reveals a shift towards energy conservation.</title>
        <authorList>
            <person name="Gilmore S.P."/>
            <person name="Henske J.K."/>
            <person name="Sexton J.A."/>
            <person name="Solomon K.V."/>
            <person name="Seppala S."/>
            <person name="Yoo J.I."/>
            <person name="Huyett L.M."/>
            <person name="Pressman A."/>
            <person name="Cogan J.Z."/>
            <person name="Kivenson V."/>
            <person name="Peng X."/>
            <person name="Tan Y."/>
            <person name="Valentine D.L."/>
            <person name="O'Malley M.A."/>
        </authorList>
    </citation>
    <scope>NUCLEOTIDE SEQUENCE [LARGE SCALE GENOMIC DNA]</scope>
    <source>
        <strain evidence="3 5">1R-7</strain>
    </source>
</reference>
<dbReference type="Proteomes" id="UP000217528">
    <property type="component" value="Unassembled WGS sequence"/>
</dbReference>
<organism evidence="3 5">
    <name type="scientific">Methanosphaera cuniculi</name>
    <dbReference type="NCBI Taxonomy" id="1077256"/>
    <lineage>
        <taxon>Archaea</taxon>
        <taxon>Methanobacteriati</taxon>
        <taxon>Methanobacteriota</taxon>
        <taxon>Methanomada group</taxon>
        <taxon>Methanobacteria</taxon>
        <taxon>Methanobacteriales</taxon>
        <taxon>Methanobacteriaceae</taxon>
        <taxon>Methanosphaera</taxon>
    </lineage>
</organism>
<dbReference type="AlphaFoldDB" id="A0A2A2HCS3"/>
<keyword evidence="2" id="KW-0472">Membrane</keyword>
<evidence type="ECO:0000313" key="3">
    <source>
        <dbReference type="EMBL" id="PAV07120.1"/>
    </source>
</evidence>
<evidence type="ECO:0000313" key="4">
    <source>
        <dbReference type="EMBL" id="PWL09047.1"/>
    </source>
</evidence>
<dbReference type="EMBL" id="LMVN01000021">
    <property type="protein sequence ID" value="PAV07120.1"/>
    <property type="molecule type" value="Genomic_DNA"/>
</dbReference>
<proteinExistence type="predicted"/>
<reference evidence="4 6" key="1">
    <citation type="submission" date="2016-04" db="EMBL/GenBank/DDBJ databases">
        <title>Genome sequence of Methanosphaera cuniculi DSM 4103.</title>
        <authorList>
            <person name="Poehlein A."/>
            <person name="Seedorf H."/>
            <person name="Daniel R."/>
        </authorList>
    </citation>
    <scope>NUCLEOTIDE SEQUENCE [LARGE SCALE GENOMIC DNA]</scope>
    <source>
        <strain evidence="4 6">DSM 4103</strain>
    </source>
</reference>
<sequence length="381" mass="43327">MKSDKIKNKIQKSLNELRKYLETDDNNKPSLHKKHNFNTFKKDTNDEKEELITGIVVVAVILIILFSTCYYFLVFSPQMQQLQEHKTEKTNQLNSIFKDDLANEATRQALQSRIDSASNIEEVEQIDVESAAYPVIKNKLLTEIEEMKDKYKRVDVVINNASTIMSLDNATKFIETAPIDELANTEIRKVDTVIVPVTINRKQAASGLISENDIVDIYTTQSMMKTETNENTTTNDTNTTEDNTTTVDENNNTTTKIAGGSQVISILRSKDAGEIDSNYEVNKNNTNNTTKSEDINVNIEEVLKSKSAGVYDEKEYNLLLEKYGMRLANYERTSNIGDLECQYIIMLEVPRDSVDMILSNMDNIILTIPTYNAPDWVKIKQ</sequence>
<accession>A0A2A2HCS3</accession>
<comment type="caution">
    <text evidence="3">The sequence shown here is derived from an EMBL/GenBank/DDBJ whole genome shotgun (WGS) entry which is preliminary data.</text>
</comment>
<evidence type="ECO:0000313" key="5">
    <source>
        <dbReference type="Proteomes" id="UP000217528"/>
    </source>
</evidence>
<evidence type="ECO:0000313" key="6">
    <source>
        <dbReference type="Proteomes" id="UP000246004"/>
    </source>
</evidence>
<protein>
    <recommendedName>
        <fullName evidence="7">Flp pilus assembly protein RcpC/CpaB domain-containing protein</fullName>
    </recommendedName>
</protein>
<evidence type="ECO:0000256" key="1">
    <source>
        <dbReference type="SAM" id="MobiDB-lite"/>
    </source>
</evidence>
<name>A0A2A2HCS3_9EURY</name>